<comment type="caution">
    <text evidence="2">The sequence shown here is derived from an EMBL/GenBank/DDBJ whole genome shotgun (WGS) entry which is preliminary data.</text>
</comment>
<dbReference type="PANTHER" id="PTHR34427">
    <property type="entry name" value="DUF4283 DOMAIN PROTEIN"/>
    <property type="match status" value="1"/>
</dbReference>
<accession>A0A438F471</accession>
<dbReference type="EMBL" id="QGNW01001124">
    <property type="protein sequence ID" value="RVW54809.1"/>
    <property type="molecule type" value="Genomic_DNA"/>
</dbReference>
<evidence type="ECO:0000313" key="3">
    <source>
        <dbReference type="Proteomes" id="UP000288805"/>
    </source>
</evidence>
<proteinExistence type="predicted"/>
<evidence type="ECO:0000256" key="1">
    <source>
        <dbReference type="SAM" id="MobiDB-lite"/>
    </source>
</evidence>
<sequence>MREMEPGSDGQKGQQVKEKCRSPMLGKSFAEVVKQNRRSGEEVVQVKIDNRPSGGRLEKLAQCLAWPSWKNGKALLEFELRAEAEKALKNGVISISGFDVRLEKWSQRTGCVMEEEKKREAWVRILGLPISLWDRDTLCKIGEGCGEFLDMMPKRRGWRSCSGLGFG</sequence>
<protein>
    <submittedName>
        <fullName evidence="2">Uncharacterized protein</fullName>
    </submittedName>
</protein>
<dbReference type="AlphaFoldDB" id="A0A438F471"/>
<reference evidence="2 3" key="1">
    <citation type="journal article" date="2018" name="PLoS Genet.">
        <title>Population sequencing reveals clonal diversity and ancestral inbreeding in the grapevine cultivar Chardonnay.</title>
        <authorList>
            <person name="Roach M.J."/>
            <person name="Johnson D.L."/>
            <person name="Bohlmann J."/>
            <person name="van Vuuren H.J."/>
            <person name="Jones S.J."/>
            <person name="Pretorius I.S."/>
            <person name="Schmidt S.A."/>
            <person name="Borneman A.R."/>
        </authorList>
    </citation>
    <scope>NUCLEOTIDE SEQUENCE [LARGE SCALE GENOMIC DNA]</scope>
    <source>
        <strain evidence="3">cv. Chardonnay</strain>
        <tissue evidence="2">Leaf</tissue>
    </source>
</reference>
<dbReference type="PANTHER" id="PTHR34427:SF5">
    <property type="entry name" value="DUF4283 DOMAIN-CONTAINING PROTEIN"/>
    <property type="match status" value="1"/>
</dbReference>
<organism evidence="2 3">
    <name type="scientific">Vitis vinifera</name>
    <name type="common">Grape</name>
    <dbReference type="NCBI Taxonomy" id="29760"/>
    <lineage>
        <taxon>Eukaryota</taxon>
        <taxon>Viridiplantae</taxon>
        <taxon>Streptophyta</taxon>
        <taxon>Embryophyta</taxon>
        <taxon>Tracheophyta</taxon>
        <taxon>Spermatophyta</taxon>
        <taxon>Magnoliopsida</taxon>
        <taxon>eudicotyledons</taxon>
        <taxon>Gunneridae</taxon>
        <taxon>Pentapetalae</taxon>
        <taxon>rosids</taxon>
        <taxon>Vitales</taxon>
        <taxon>Vitaceae</taxon>
        <taxon>Viteae</taxon>
        <taxon>Vitis</taxon>
    </lineage>
</organism>
<gene>
    <name evidence="2" type="ORF">CK203_071642</name>
</gene>
<evidence type="ECO:0000313" key="2">
    <source>
        <dbReference type="EMBL" id="RVW54809.1"/>
    </source>
</evidence>
<dbReference type="Proteomes" id="UP000288805">
    <property type="component" value="Unassembled WGS sequence"/>
</dbReference>
<feature type="region of interest" description="Disordered" evidence="1">
    <location>
        <begin position="1"/>
        <end position="20"/>
    </location>
</feature>
<name>A0A438F471_VITVI</name>